<evidence type="ECO:0000313" key="7">
    <source>
        <dbReference type="Proteomes" id="UP000321822"/>
    </source>
</evidence>
<keyword evidence="2 4" id="KW-0547">Nucleotide-binding</keyword>
<reference evidence="6 7" key="1">
    <citation type="submission" date="2019-07" db="EMBL/GenBank/DDBJ databases">
        <title>Genomes of sea-ice associated Colwellia species.</title>
        <authorList>
            <person name="Bowman J.P."/>
        </authorList>
    </citation>
    <scope>NUCLEOTIDE SEQUENCE [LARGE SCALE GENOMIC DNA]</scope>
    <source>
        <strain evidence="6 7">ACAM 459</strain>
    </source>
</reference>
<dbReference type="InterPro" id="IPR003806">
    <property type="entry name" value="ATP-grasp_PylC-type"/>
</dbReference>
<name>A0A5C6QB19_9GAMM</name>
<dbReference type="GO" id="GO:0005524">
    <property type="term" value="F:ATP binding"/>
    <property type="evidence" value="ECO:0007669"/>
    <property type="project" value="UniProtKB-UniRule"/>
</dbReference>
<dbReference type="EMBL" id="VOLT01000009">
    <property type="protein sequence ID" value="TWX65981.1"/>
    <property type="molecule type" value="Genomic_DNA"/>
</dbReference>
<dbReference type="AlphaFoldDB" id="A0A5C6QB19"/>
<protein>
    <submittedName>
        <fullName evidence="6">ATP-grasp domain-containing protein</fullName>
    </submittedName>
</protein>
<evidence type="ECO:0000259" key="5">
    <source>
        <dbReference type="PROSITE" id="PS50975"/>
    </source>
</evidence>
<feature type="domain" description="ATP-grasp" evidence="5">
    <location>
        <begin position="146"/>
        <end position="325"/>
    </location>
</feature>
<keyword evidence="7" id="KW-1185">Reference proteome</keyword>
<dbReference type="OrthoDB" id="9765608at2"/>
<evidence type="ECO:0000256" key="4">
    <source>
        <dbReference type="PROSITE-ProRule" id="PRU00409"/>
    </source>
</evidence>
<dbReference type="Proteomes" id="UP000321822">
    <property type="component" value="Unassembled WGS sequence"/>
</dbReference>
<keyword evidence="3 4" id="KW-0067">ATP-binding</keyword>
<dbReference type="PROSITE" id="PS50975">
    <property type="entry name" value="ATP_GRASP"/>
    <property type="match status" value="2"/>
</dbReference>
<evidence type="ECO:0000256" key="2">
    <source>
        <dbReference type="ARBA" id="ARBA00022741"/>
    </source>
</evidence>
<dbReference type="Gene3D" id="3.40.50.20">
    <property type="match status" value="1"/>
</dbReference>
<dbReference type="GO" id="GO:0016874">
    <property type="term" value="F:ligase activity"/>
    <property type="evidence" value="ECO:0007669"/>
    <property type="project" value="UniProtKB-KW"/>
</dbReference>
<gene>
    <name evidence="6" type="ORF">ESZ36_16930</name>
</gene>
<dbReference type="Pfam" id="PF02655">
    <property type="entry name" value="ATP-grasp_3"/>
    <property type="match status" value="1"/>
</dbReference>
<dbReference type="PANTHER" id="PTHR43585:SF2">
    <property type="entry name" value="ATP-GRASP ENZYME FSQD"/>
    <property type="match status" value="1"/>
</dbReference>
<dbReference type="GO" id="GO:0046872">
    <property type="term" value="F:metal ion binding"/>
    <property type="evidence" value="ECO:0007669"/>
    <property type="project" value="InterPro"/>
</dbReference>
<dbReference type="PANTHER" id="PTHR43585">
    <property type="entry name" value="FUMIPYRROLE BIOSYNTHESIS PROTEIN C"/>
    <property type="match status" value="1"/>
</dbReference>
<sequence length="749" mass="82810">MHYFSFNNSVAQDLFMKTSNTRVAITGFGGLDIPHAGASVARALRAGWQGPLIIDALVDDSAMTGAWQPGVVDTVTRIQSPLKGDEAFYLSLINSQKKLGFTAFIPCLEQDIAATARLAERLHKNGIKTLVPNADKIAQLSPLTLASYLHQHHIAYPHSLIAHHLHEVSHYADHLGYPVLVKGAELELIAHNAEQVVRFSSAVLERDRRSGVLLQARIAGEAYSLVCLNNKNGDRVENLSCRKLAINSNGHAVCSSIIDSPELEAQGLEIIKKLGAQGPITLDLIHPTGGSIYFLEGVKSCLPDWCMLSHWANKNLAVELLKLLTEPEINKTTSPSNHSSDAPLLVRSITEAVVRLDDMQHLDRHGHIDVTEMTNGQSRSNHDDKPLAVREGLRVAVTGTSSFDLVNAGIGVARALRSASGDLHLIGLCYGTFDSGAYNKELFDVCFQLPITESESTLFERLKKIIKMQAIDVLIPCLDGEIPFFIKFADELKKLGVHTLLPNLDSFEKRSKTQLFSGTYKADQQGFMIPETISARNEDEVLAAVKKVGLPAVVKGPISFCVSVMDESQAKAAWHTLYYDGMKEVLIQPMISGPSFAVATVCNHQHEPLTMLTVKKLSLCPRGSTWRAMRLPQVELEAAFARFLKEIKWVGPVEGEFIRDEILDRFYLIEINPRFTGWIYYSATLGSNHPQQVVHTALGKEITPEPDKTDLVFVRSTTELRLQPYQLASFSTKGYLHHNRIAPDQIKEN</sequence>
<keyword evidence="1" id="KW-0436">Ligase</keyword>
<dbReference type="Gene3D" id="3.30.470.20">
    <property type="entry name" value="ATP-grasp fold, B domain"/>
    <property type="match status" value="2"/>
</dbReference>
<evidence type="ECO:0000256" key="1">
    <source>
        <dbReference type="ARBA" id="ARBA00022598"/>
    </source>
</evidence>
<organism evidence="6 7">
    <name type="scientific">Colwellia demingiae</name>
    <dbReference type="NCBI Taxonomy" id="89401"/>
    <lineage>
        <taxon>Bacteria</taxon>
        <taxon>Pseudomonadati</taxon>
        <taxon>Pseudomonadota</taxon>
        <taxon>Gammaproteobacteria</taxon>
        <taxon>Alteromonadales</taxon>
        <taxon>Colwelliaceae</taxon>
        <taxon>Colwellia</taxon>
    </lineage>
</organism>
<dbReference type="InterPro" id="IPR011761">
    <property type="entry name" value="ATP-grasp"/>
</dbReference>
<dbReference type="SUPFAM" id="SSF56059">
    <property type="entry name" value="Glutathione synthetase ATP-binding domain-like"/>
    <property type="match status" value="2"/>
</dbReference>
<comment type="caution">
    <text evidence="6">The sequence shown here is derived from an EMBL/GenBank/DDBJ whole genome shotgun (WGS) entry which is preliminary data.</text>
</comment>
<evidence type="ECO:0000313" key="6">
    <source>
        <dbReference type="EMBL" id="TWX65981.1"/>
    </source>
</evidence>
<evidence type="ECO:0000256" key="3">
    <source>
        <dbReference type="ARBA" id="ARBA00022840"/>
    </source>
</evidence>
<feature type="domain" description="ATP-grasp" evidence="5">
    <location>
        <begin position="519"/>
        <end position="698"/>
    </location>
</feature>
<accession>A0A5C6QB19</accession>
<proteinExistence type="predicted"/>
<dbReference type="InterPro" id="IPR052032">
    <property type="entry name" value="ATP-dep_AA_Ligase"/>
</dbReference>